<dbReference type="RefSeq" id="WP_089767170.1">
    <property type="nucleotide sequence ID" value="NZ_FNPB01000006.1"/>
</dbReference>
<dbReference type="Pfam" id="PF13561">
    <property type="entry name" value="adh_short_C2"/>
    <property type="match status" value="1"/>
</dbReference>
<dbReference type="InterPro" id="IPR051687">
    <property type="entry name" value="Peroxisomal_Beta-Oxidation"/>
</dbReference>
<evidence type="ECO:0000313" key="3">
    <source>
        <dbReference type="EMBL" id="SDY08440.1"/>
    </source>
</evidence>
<dbReference type="InterPro" id="IPR036291">
    <property type="entry name" value="NAD(P)-bd_dom_sf"/>
</dbReference>
<protein>
    <submittedName>
        <fullName evidence="3">3-oxoacyl-[acyl-carrier protein] reductase</fullName>
    </submittedName>
</protein>
<dbReference type="PANTHER" id="PTHR45024:SF2">
    <property type="entry name" value="SCP2 DOMAIN-CONTAINING PROTEIN"/>
    <property type="match status" value="1"/>
</dbReference>
<comment type="similarity">
    <text evidence="1">Belongs to the short-chain dehydrogenases/reductases (SDR) family.</text>
</comment>
<dbReference type="InterPro" id="IPR020904">
    <property type="entry name" value="Sc_DH/Rdtase_CS"/>
</dbReference>
<dbReference type="GO" id="GO:0016491">
    <property type="term" value="F:oxidoreductase activity"/>
    <property type="evidence" value="ECO:0007669"/>
    <property type="project" value="UniProtKB-KW"/>
</dbReference>
<reference evidence="4" key="1">
    <citation type="submission" date="2016-10" db="EMBL/GenBank/DDBJ databases">
        <authorList>
            <person name="Varghese N."/>
            <person name="Submissions S."/>
        </authorList>
    </citation>
    <scope>NUCLEOTIDE SEQUENCE [LARGE SCALE GENOMIC DNA]</scope>
    <source>
        <strain evidence="4">CGMCC 1.10118</strain>
    </source>
</reference>
<dbReference type="EMBL" id="FNPB01000006">
    <property type="protein sequence ID" value="SDY08440.1"/>
    <property type="molecule type" value="Genomic_DNA"/>
</dbReference>
<dbReference type="OrthoDB" id="7442at2157"/>
<evidence type="ECO:0000256" key="1">
    <source>
        <dbReference type="ARBA" id="ARBA00006484"/>
    </source>
</evidence>
<dbReference type="PRINTS" id="PR00081">
    <property type="entry name" value="GDHRDH"/>
</dbReference>
<keyword evidence="4" id="KW-1185">Reference proteome</keyword>
<sequence length="299" mass="31331">MLQDTVCIVAGGGNGLGEAAAHELASHGARVVVNDLGAAVDGTGSDASVPEAVASDIREAGGTAIAHHGDVSDFDYAETLISDTVAEYGRLDFVCNFAGILRDGISYKLSEEDWREVLETNLTGQFAPLCAAGAHWRDAADDDEDAGFDRQRSYLAVSAGAARGSLGQANYAAAKAGVLGMMRSVSNELLRSGVRVNALVPNGYTRMTETVPEEHRPYTREEMPPEKVAPLVAYLASDASEGVTGCTLYAGGDRVGVLSDPAMDAVGVEPDGWTLDSLAAHFREDVAADVDLSRTESHL</sequence>
<name>A0A1H3GZE2_9EURY</name>
<dbReference type="PANTHER" id="PTHR45024">
    <property type="entry name" value="DEHYDROGENASES, SHORT CHAIN"/>
    <property type="match status" value="1"/>
</dbReference>
<evidence type="ECO:0000256" key="2">
    <source>
        <dbReference type="ARBA" id="ARBA00023002"/>
    </source>
</evidence>
<gene>
    <name evidence="3" type="ORF">SAMN04487946_10659</name>
</gene>
<dbReference type="STRING" id="660517.SAMN04487946_10659"/>
<dbReference type="InterPro" id="IPR002347">
    <property type="entry name" value="SDR_fam"/>
</dbReference>
<dbReference type="Proteomes" id="UP000199170">
    <property type="component" value="Unassembled WGS sequence"/>
</dbReference>
<dbReference type="SUPFAM" id="SSF51735">
    <property type="entry name" value="NAD(P)-binding Rossmann-fold domains"/>
    <property type="match status" value="1"/>
</dbReference>
<evidence type="ECO:0000313" key="4">
    <source>
        <dbReference type="Proteomes" id="UP000199170"/>
    </source>
</evidence>
<dbReference type="AlphaFoldDB" id="A0A1H3GZE2"/>
<dbReference type="Gene3D" id="3.40.50.720">
    <property type="entry name" value="NAD(P)-binding Rossmann-like Domain"/>
    <property type="match status" value="1"/>
</dbReference>
<accession>A0A1H3GZE2</accession>
<keyword evidence="2" id="KW-0560">Oxidoreductase</keyword>
<dbReference type="PROSITE" id="PS00061">
    <property type="entry name" value="ADH_SHORT"/>
    <property type="match status" value="1"/>
</dbReference>
<organism evidence="3 4">
    <name type="scientific">Halobellus clavatus</name>
    <dbReference type="NCBI Taxonomy" id="660517"/>
    <lineage>
        <taxon>Archaea</taxon>
        <taxon>Methanobacteriati</taxon>
        <taxon>Methanobacteriota</taxon>
        <taxon>Stenosarchaea group</taxon>
        <taxon>Halobacteria</taxon>
        <taxon>Halobacteriales</taxon>
        <taxon>Haloferacaceae</taxon>
        <taxon>Halobellus</taxon>
    </lineage>
</organism>
<proteinExistence type="inferred from homology"/>